<organism evidence="2 3">
    <name type="scientific">Pyxidicoccus fallax</name>
    <dbReference type="NCBI Taxonomy" id="394095"/>
    <lineage>
        <taxon>Bacteria</taxon>
        <taxon>Pseudomonadati</taxon>
        <taxon>Myxococcota</taxon>
        <taxon>Myxococcia</taxon>
        <taxon>Myxococcales</taxon>
        <taxon>Cystobacterineae</taxon>
        <taxon>Myxococcaceae</taxon>
        <taxon>Pyxidicoccus</taxon>
    </lineage>
</organism>
<dbReference type="SUPFAM" id="SSF53901">
    <property type="entry name" value="Thiolase-like"/>
    <property type="match status" value="2"/>
</dbReference>
<comment type="caution">
    <text evidence="2">The sequence shown here is derived from an EMBL/GenBank/DDBJ whole genome shotgun (WGS) entry which is preliminary data.</text>
</comment>
<dbReference type="GO" id="GO:0016746">
    <property type="term" value="F:acyltransferase activity"/>
    <property type="evidence" value="ECO:0007669"/>
    <property type="project" value="InterPro"/>
</dbReference>
<evidence type="ECO:0000313" key="2">
    <source>
        <dbReference type="EMBL" id="NMO14361.1"/>
    </source>
</evidence>
<dbReference type="InterPro" id="IPR014030">
    <property type="entry name" value="Ketoacyl_synth_N"/>
</dbReference>
<dbReference type="Pfam" id="PF00109">
    <property type="entry name" value="ketoacyl-synt"/>
    <property type="match status" value="1"/>
</dbReference>
<proteinExistence type="predicted"/>
<protein>
    <recommendedName>
        <fullName evidence="1">Beta-ketoacyl synthase-like N-terminal domain-containing protein</fullName>
    </recommendedName>
</protein>
<evidence type="ECO:0000313" key="3">
    <source>
        <dbReference type="Proteomes" id="UP000518300"/>
    </source>
</evidence>
<keyword evidence="3" id="KW-1185">Reference proteome</keyword>
<evidence type="ECO:0000259" key="1">
    <source>
        <dbReference type="Pfam" id="PF00109"/>
    </source>
</evidence>
<dbReference type="RefSeq" id="WP_169343655.1">
    <property type="nucleotide sequence ID" value="NZ_JABBJJ010000017.1"/>
</dbReference>
<accession>A0A848LDP5</accession>
<dbReference type="Gene3D" id="3.40.47.10">
    <property type="match status" value="1"/>
</dbReference>
<dbReference type="InterPro" id="IPR016039">
    <property type="entry name" value="Thiolase-like"/>
</dbReference>
<dbReference type="Proteomes" id="UP000518300">
    <property type="component" value="Unassembled WGS sequence"/>
</dbReference>
<name>A0A848LDP5_9BACT</name>
<sequence>MSSPSLVITGLGMVSAVGADLVGSCAAIRARISRFREVDTFGTREAHAEGEPRPVVASPVLSERGPDWAVRLLAQALQDLVRNARLQRRDLARYRLLLSLPDPTLSPAHAALHSQLVPLLAARTGMVTVPTSAVAPGGNAGMLQAVQAVLAAAAQTRWEPCIVAGVDSHLLSEGLARLDRTGRLKSPRNRDGFIPGEGATAVLLERRTEALRRGAAPLASVVCAETAVEPRAIGSGEPSSGEALTRVLRAACAAGVPEGHGWVVCDLNGESYRFREWGLVRARLTPQLNGLRRIWHPADCLGDVGASTGGMLLAVAARAFQRGYAPADRALLWAGSDDGHRTALVLTRQ</sequence>
<feature type="domain" description="Beta-ketoacyl synthase-like N-terminal" evidence="1">
    <location>
        <begin position="141"/>
        <end position="210"/>
    </location>
</feature>
<dbReference type="EMBL" id="JABBJJ010000017">
    <property type="protein sequence ID" value="NMO14361.1"/>
    <property type="molecule type" value="Genomic_DNA"/>
</dbReference>
<dbReference type="AlphaFoldDB" id="A0A848LDP5"/>
<gene>
    <name evidence="2" type="ORF">HG543_05750</name>
</gene>
<reference evidence="2 3" key="1">
    <citation type="submission" date="2020-04" db="EMBL/GenBank/DDBJ databases">
        <title>Draft genome of Pyxidicoccus fallax type strain.</title>
        <authorList>
            <person name="Whitworth D.E."/>
        </authorList>
    </citation>
    <scope>NUCLEOTIDE SEQUENCE [LARGE SCALE GENOMIC DNA]</scope>
    <source>
        <strain evidence="2 3">DSM 14698</strain>
    </source>
</reference>